<keyword evidence="2" id="KW-1185">Reference proteome</keyword>
<accession>A0ABS2FJS4</accession>
<protein>
    <submittedName>
        <fullName evidence="1">Sporulation protein YtxC</fullName>
    </submittedName>
</protein>
<dbReference type="InterPro" id="IPR014199">
    <property type="entry name" value="Spore_YtxC"/>
</dbReference>
<dbReference type="Pfam" id="PF08812">
    <property type="entry name" value="YtxC"/>
    <property type="match status" value="1"/>
</dbReference>
<evidence type="ECO:0000313" key="2">
    <source>
        <dbReference type="Proteomes" id="UP000767334"/>
    </source>
</evidence>
<feature type="non-terminal residue" evidence="1">
    <location>
        <position position="1"/>
    </location>
</feature>
<proteinExistence type="predicted"/>
<comment type="caution">
    <text evidence="1">The sequence shown here is derived from an EMBL/GenBank/DDBJ whole genome shotgun (WGS) entry which is preliminary data.</text>
</comment>
<name>A0ABS2FJS4_9CLOT</name>
<organism evidence="1 2">
    <name type="scientific">Clostridium saudiense</name>
    <dbReference type="NCBI Taxonomy" id="1414720"/>
    <lineage>
        <taxon>Bacteria</taxon>
        <taxon>Bacillati</taxon>
        <taxon>Bacillota</taxon>
        <taxon>Clostridia</taxon>
        <taxon>Eubacteriales</taxon>
        <taxon>Clostridiaceae</taxon>
        <taxon>Clostridium</taxon>
    </lineage>
</organism>
<evidence type="ECO:0000313" key="1">
    <source>
        <dbReference type="EMBL" id="MBM6820237.1"/>
    </source>
</evidence>
<dbReference type="RefSeq" id="WP_243428054.1">
    <property type="nucleotide sequence ID" value="NZ_JACJLL010000096.1"/>
</dbReference>
<dbReference type="EMBL" id="JACJLL010000096">
    <property type="protein sequence ID" value="MBM6820237.1"/>
    <property type="molecule type" value="Genomic_DNA"/>
</dbReference>
<sequence length="82" mass="9260">GYGNDVFSDFMKELAEYRIDTEAKIEDIIISGLITNAPKQIIIHHKENCINTEFIETIVNVFGDRVFYCAGCANCMPSKLKV</sequence>
<reference evidence="1 2" key="1">
    <citation type="journal article" date="2021" name="Sci. Rep.">
        <title>The distribution of antibiotic resistance genes in chicken gut microbiota commensals.</title>
        <authorList>
            <person name="Juricova H."/>
            <person name="Matiasovicova J."/>
            <person name="Kubasova T."/>
            <person name="Cejkova D."/>
            <person name="Rychlik I."/>
        </authorList>
    </citation>
    <scope>NUCLEOTIDE SEQUENCE [LARGE SCALE GENOMIC DNA]</scope>
    <source>
        <strain evidence="1 2">An435</strain>
    </source>
</reference>
<gene>
    <name evidence="1" type="ORF">H6A19_12975</name>
</gene>
<dbReference type="Proteomes" id="UP000767334">
    <property type="component" value="Unassembled WGS sequence"/>
</dbReference>